<organism evidence="1 2">
    <name type="scientific">Aspergillus nomiae NRRL (strain ATCC 15546 / NRRL 13137 / CBS 260.88 / M93)</name>
    <dbReference type="NCBI Taxonomy" id="1509407"/>
    <lineage>
        <taxon>Eukaryota</taxon>
        <taxon>Fungi</taxon>
        <taxon>Dikarya</taxon>
        <taxon>Ascomycota</taxon>
        <taxon>Pezizomycotina</taxon>
        <taxon>Eurotiomycetes</taxon>
        <taxon>Eurotiomycetidae</taxon>
        <taxon>Eurotiales</taxon>
        <taxon>Aspergillaceae</taxon>
        <taxon>Aspergillus</taxon>
        <taxon>Aspergillus subgen. Circumdati</taxon>
    </lineage>
</organism>
<gene>
    <name evidence="1" type="ORF">ANOM_006566</name>
</gene>
<name>A0A0L1IWL3_ASPN3</name>
<accession>A0A0L1IWL3</accession>
<sequence>MFGHRANWAPRLAFQYYKESVSDQPSFLKQEEYYTTGFEKAVKNEEEQIRYIEKSRNAMTSNKQAADSEIQMLPDTNGPLRTTAYKIVAFTPLLKKKRQDIKNKISQIELSTKLDPELIIEGIGMLITVDPSRSAIKDFLDFGYKLYKSTTMVKDADGNDVKKEYIIEQLADAGDSMESLVEALQTNKQDNTIQLDDPGAMKLIASNDGIKKILKNFKDAIPENQKRELEADLDDYLKTVLTRNNAVLEYNSNVLLLKEALQSRQYAQEQIENLGQVALKINPSLPAVVFWLRKMRDSLRLVMKYLNYESRAIRFWGLRKEVPFAAPGPLMNYIALQNNQMHLQSMFDDSVALYSGNIRVVWPRNSADAGLRYKLTQEQLKILKTLDNEGRYTVFIPLNFHNSQGIFGDSIDVRLQEVRVWVFGAEIAKIDETGHRKLTIQVTHLGNETIYDEEKAPFDLEHDSTEVQFAYHVDLVSSIREANSKAIFSARGLEHDFVLGGQPVKSSRAPLDPFITWRLQIREKDANPGTKMQGVHEVCLEFRGSNRSSKYSNNPRA</sequence>
<keyword evidence="2" id="KW-1185">Reference proteome</keyword>
<dbReference type="Proteomes" id="UP000037505">
    <property type="component" value="Unassembled WGS sequence"/>
</dbReference>
<dbReference type="STRING" id="1509407.A0A0L1IWL3"/>
<comment type="caution">
    <text evidence="1">The sequence shown here is derived from an EMBL/GenBank/DDBJ whole genome shotgun (WGS) entry which is preliminary data.</text>
</comment>
<proteinExistence type="predicted"/>
<protein>
    <submittedName>
        <fullName evidence="1">Uncharacterized protein</fullName>
    </submittedName>
</protein>
<dbReference type="EMBL" id="JNOM01000240">
    <property type="protein sequence ID" value="KNG83894.1"/>
    <property type="molecule type" value="Genomic_DNA"/>
</dbReference>
<dbReference type="OrthoDB" id="10016792at2759"/>
<evidence type="ECO:0000313" key="2">
    <source>
        <dbReference type="Proteomes" id="UP000037505"/>
    </source>
</evidence>
<dbReference type="RefSeq" id="XP_015404817.1">
    <property type="nucleotide sequence ID" value="XM_015551822.1"/>
</dbReference>
<dbReference type="GeneID" id="26808370"/>
<dbReference type="AlphaFoldDB" id="A0A0L1IWL3"/>
<reference evidence="1 2" key="1">
    <citation type="submission" date="2014-06" db="EMBL/GenBank/DDBJ databases">
        <title>The Genome of the Aflatoxigenic Filamentous Fungus Aspergillus nomius.</title>
        <authorList>
            <person name="Moore M.G."/>
            <person name="Shannon B.M."/>
            <person name="Brian M.M."/>
        </authorList>
    </citation>
    <scope>NUCLEOTIDE SEQUENCE [LARGE SCALE GENOMIC DNA]</scope>
    <source>
        <strain evidence="1 2">NRRL 13137</strain>
    </source>
</reference>
<evidence type="ECO:0000313" key="1">
    <source>
        <dbReference type="EMBL" id="KNG83894.1"/>
    </source>
</evidence>